<dbReference type="Proteomes" id="UP000220040">
    <property type="component" value="Segment"/>
</dbReference>
<comment type="subcellular location">
    <subcellularLocation>
        <location evidence="1 8">Virion</location>
    </subcellularLocation>
</comment>
<dbReference type="EMBL" id="KX266403">
    <property type="protein sequence ID" value="ANS07466.1"/>
    <property type="molecule type" value="Genomic_DNA"/>
</dbReference>
<comment type="similarity">
    <text evidence="2 8">Belongs to the microvirus G protein family.</text>
</comment>
<evidence type="ECO:0000313" key="9">
    <source>
        <dbReference type="EMBL" id="ANS06509.1"/>
    </source>
</evidence>
<dbReference type="Proteomes" id="UP000219948">
    <property type="component" value="Segment"/>
</dbReference>
<dbReference type="PIRSF" id="PIRSF004159">
    <property type="entry name" value="Spike_G"/>
    <property type="match status" value="1"/>
</dbReference>
<keyword evidence="4 8" id="KW-0945">Host-virus interaction</keyword>
<dbReference type="EMBL" id="KX266316">
    <property type="protein sequence ID" value="ANS06509.1"/>
    <property type="molecule type" value="Genomic_DNA"/>
</dbReference>
<name>A0A1B1IYU1_9VIRU</name>
<evidence type="ECO:0000256" key="5">
    <source>
        <dbReference type="ARBA" id="ARBA00022804"/>
    </source>
</evidence>
<dbReference type="EMBL" id="KX266567">
    <property type="protein sequence ID" value="ANS09270.1"/>
    <property type="molecule type" value="Genomic_DNA"/>
</dbReference>
<dbReference type="Pfam" id="PF02306">
    <property type="entry name" value="Phage_G"/>
    <property type="match status" value="1"/>
</dbReference>
<dbReference type="GO" id="GO:0046718">
    <property type="term" value="P:symbiont entry into host cell"/>
    <property type="evidence" value="ECO:0007669"/>
    <property type="project" value="UniProtKB-UniRule"/>
</dbReference>
<dbReference type="EMBL" id="KX266366">
    <property type="protein sequence ID" value="ANS07059.1"/>
    <property type="molecule type" value="Genomic_DNA"/>
</dbReference>
<evidence type="ECO:0000256" key="7">
    <source>
        <dbReference type="ARBA" id="ARBA00023296"/>
    </source>
</evidence>
<evidence type="ECO:0000256" key="6">
    <source>
        <dbReference type="ARBA" id="ARBA00022844"/>
    </source>
</evidence>
<protein>
    <recommendedName>
        <fullName evidence="8">Major spike protein G</fullName>
    </recommendedName>
    <alternativeName>
        <fullName evidence="8">G protein</fullName>
    </alternativeName>
    <alternativeName>
        <fullName evidence="8">GPG</fullName>
    </alternativeName>
</protein>
<keyword evidence="7" id="KW-1160">Virus entry into host cell</keyword>
<dbReference type="Gene3D" id="2.60.120.20">
    <property type="match status" value="1"/>
</dbReference>
<dbReference type="InterPro" id="IPR029053">
    <property type="entry name" value="Viral_coat"/>
</dbReference>
<dbReference type="EMBL" id="KX266570">
    <property type="protein sequence ID" value="ANS09303.1"/>
    <property type="molecule type" value="Genomic_DNA"/>
</dbReference>
<evidence type="ECO:0000256" key="3">
    <source>
        <dbReference type="ARBA" id="ARBA00022561"/>
    </source>
</evidence>
<dbReference type="EMBL" id="KX266569">
    <property type="protein sequence ID" value="ANS09292.1"/>
    <property type="molecule type" value="Genomic_DNA"/>
</dbReference>
<dbReference type="Proteomes" id="UP000220544">
    <property type="component" value="Segment"/>
</dbReference>
<organism evidence="9 10">
    <name type="scientific">Enterobacteria phage ID11</name>
    <dbReference type="NCBI Taxonomy" id="310953"/>
    <lineage>
        <taxon>Viruses</taxon>
        <taxon>Monodnaviria</taxon>
        <taxon>Sangervirae</taxon>
        <taxon>Phixviricota</taxon>
        <taxon>Malgrandaviricetes</taxon>
        <taxon>Petitvirales</taxon>
        <taxon>Microviridae</taxon>
        <taxon>Bullavirinae</taxon>
        <taxon>Gequatrovirus</taxon>
        <taxon>Gequatrovirus G4</taxon>
    </lineage>
</organism>
<evidence type="ECO:0000313" key="11">
    <source>
        <dbReference type="Proteomes" id="UP000219948"/>
    </source>
</evidence>
<dbReference type="InterPro" id="IPR003515">
    <property type="entry name" value="Spike_G"/>
</dbReference>
<dbReference type="EMBL" id="KX266454">
    <property type="protein sequence ID" value="ANS08027.1"/>
    <property type="molecule type" value="Genomic_DNA"/>
</dbReference>
<dbReference type="Proteomes" id="UP000220810">
    <property type="component" value="Segment"/>
</dbReference>
<dbReference type="Proteomes" id="UP000220529">
    <property type="component" value="Genome"/>
</dbReference>
<proteinExistence type="inferred from homology"/>
<dbReference type="EMBL" id="KX266330">
    <property type="protein sequence ID" value="ANS06663.1"/>
    <property type="molecule type" value="Genomic_DNA"/>
</dbReference>
<keyword evidence="5" id="KW-1161">Viral attachment to host cell</keyword>
<dbReference type="EMBL" id="KX266498">
    <property type="protein sequence ID" value="ANS08511.1"/>
    <property type="molecule type" value="Genomic_DNA"/>
</dbReference>
<dbReference type="GO" id="GO:0044003">
    <property type="term" value="P:symbiont-mediated perturbation of host process"/>
    <property type="evidence" value="ECO:0007669"/>
    <property type="project" value="InterPro"/>
</dbReference>
<evidence type="ECO:0000256" key="8">
    <source>
        <dbReference type="PIRNR" id="PIRNR004159"/>
    </source>
</evidence>
<keyword evidence="3 8" id="KW-0167">Capsid protein</keyword>
<dbReference type="Proteomes" id="UP000220019">
    <property type="component" value="Segment"/>
</dbReference>
<dbReference type="GO" id="GO:0019028">
    <property type="term" value="C:viral capsid"/>
    <property type="evidence" value="ECO:0007669"/>
    <property type="project" value="UniProtKB-UniRule"/>
</dbReference>
<dbReference type="InterPro" id="IPR016184">
    <property type="entry name" value="Capsid/spike_ssDNA_virus"/>
</dbReference>
<dbReference type="EMBL" id="KX266433">
    <property type="protein sequence ID" value="ANS07796.1"/>
    <property type="molecule type" value="Genomic_DNA"/>
</dbReference>
<dbReference type="Proteomes" id="UP000220292">
    <property type="component" value="Segment"/>
</dbReference>
<sequence length="177" mass="18836">MFQKFISKHNAPINSTQLAATKTPAVTAPVLSVPDLSRSTIQINATTTAVTTHSGLCHVVRIDETNPANHHALSIAGSLSNVPADMIAFAIRFEVADGVVPTAVPALYDVYPIETFNNGKAISFKDAVTIDSHPRTVGNDVYAGIMLWSNAWTASTISGVLSVNQVNREATVLQPLK</sequence>
<dbReference type="Proteomes" id="UP000220328">
    <property type="component" value="Segment"/>
</dbReference>
<accession>A0A1B1IYU1</accession>
<evidence type="ECO:0000256" key="2">
    <source>
        <dbReference type="ARBA" id="ARBA00007826"/>
    </source>
</evidence>
<comment type="function">
    <text evidence="8">Attaches the circulating virion to the bacterial lipopolysaccharides which serve as receptor for the virus. Determines the phage host-range. Probably triggers with protein H the injection of the phage DNA into the host cytoplasm upon conformational changes induced by the interaction with host lipopolysaccharides.</text>
</comment>
<dbReference type="SUPFAM" id="SSF88645">
    <property type="entry name" value="ssDNA viruses"/>
    <property type="match status" value="1"/>
</dbReference>
<keyword evidence="6 8" id="KW-0946">Virion</keyword>
<evidence type="ECO:0000256" key="4">
    <source>
        <dbReference type="ARBA" id="ARBA00022581"/>
    </source>
</evidence>
<evidence type="ECO:0000256" key="1">
    <source>
        <dbReference type="ARBA" id="ARBA00004328"/>
    </source>
</evidence>
<dbReference type="Proteomes" id="UP000220286">
    <property type="component" value="Segment"/>
</dbReference>
<reference evidence="10 11" key="1">
    <citation type="journal article" date="2016" name="PeerJ">
        <title>Love the one you're with: replicate viral adaptations converge on the same phenotypic change.</title>
        <authorList>
            <person name="Miller C.R."/>
            <person name="Nagel A."/>
            <person name="Scott L."/>
            <person name="Settles M."/>
            <person name="Joyce P."/>
            <person name="Wichman H.A."/>
        </authorList>
    </citation>
    <scope>NUCLEOTIDE SEQUENCE [LARGE SCALE GENOMIC DNA]</scope>
</reference>
<dbReference type="Proteomes" id="UP000219840">
    <property type="component" value="Segment"/>
</dbReference>
<dbReference type="GO" id="GO:0019062">
    <property type="term" value="P:virion attachment to host cell"/>
    <property type="evidence" value="ECO:0007669"/>
    <property type="project" value="UniProtKB-UniRule"/>
</dbReference>
<evidence type="ECO:0000313" key="10">
    <source>
        <dbReference type="Proteomes" id="UP000219840"/>
    </source>
</evidence>